<reference evidence="2 3" key="1">
    <citation type="submission" date="2018-05" db="EMBL/GenBank/DDBJ databases">
        <title>Amnibacterium sp. M8JJ-5, whole genome shotgun sequence.</title>
        <authorList>
            <person name="Tuo L."/>
        </authorList>
    </citation>
    <scope>NUCLEOTIDE SEQUENCE [LARGE SCALE GENOMIC DNA]</scope>
    <source>
        <strain evidence="2 3">M8JJ-5</strain>
    </source>
</reference>
<protein>
    <submittedName>
        <fullName evidence="2">Uncharacterized protein</fullName>
    </submittedName>
</protein>
<gene>
    <name evidence="2" type="ORF">DDQ50_07545</name>
</gene>
<dbReference type="EMBL" id="QEOP01000001">
    <property type="protein sequence ID" value="PVZ96256.1"/>
    <property type="molecule type" value="Genomic_DNA"/>
</dbReference>
<evidence type="ECO:0000256" key="1">
    <source>
        <dbReference type="SAM" id="MobiDB-lite"/>
    </source>
</evidence>
<feature type="compositionally biased region" description="Polar residues" evidence="1">
    <location>
        <begin position="1"/>
        <end position="14"/>
    </location>
</feature>
<comment type="caution">
    <text evidence="2">The sequence shown here is derived from an EMBL/GenBank/DDBJ whole genome shotgun (WGS) entry which is preliminary data.</text>
</comment>
<sequence>MHMTIQQLPHSPGQSEPDKNASARRAVLDDLNLAMLFIDSGRIEHEADLVVDGEQADTGSRHLRVRITAYERLTPATTAALLCRILHNLRIPGVTIDRVPGGVRMRCRYLLPTGAWNLEIFAPLS</sequence>
<organism evidence="2 3">
    <name type="scientific">Amnibacterium flavum</name>
    <dbReference type="NCBI Taxonomy" id="2173173"/>
    <lineage>
        <taxon>Bacteria</taxon>
        <taxon>Bacillati</taxon>
        <taxon>Actinomycetota</taxon>
        <taxon>Actinomycetes</taxon>
        <taxon>Micrococcales</taxon>
        <taxon>Microbacteriaceae</taxon>
        <taxon>Amnibacterium</taxon>
    </lineage>
</organism>
<dbReference type="Proteomes" id="UP000244893">
    <property type="component" value="Unassembled WGS sequence"/>
</dbReference>
<evidence type="ECO:0000313" key="3">
    <source>
        <dbReference type="Proteomes" id="UP000244893"/>
    </source>
</evidence>
<accession>A0A2V1HUG0</accession>
<dbReference type="AlphaFoldDB" id="A0A2V1HUG0"/>
<proteinExistence type="predicted"/>
<keyword evidence="3" id="KW-1185">Reference proteome</keyword>
<evidence type="ECO:0000313" key="2">
    <source>
        <dbReference type="EMBL" id="PVZ96256.1"/>
    </source>
</evidence>
<name>A0A2V1HUG0_9MICO</name>
<feature type="region of interest" description="Disordered" evidence="1">
    <location>
        <begin position="1"/>
        <end position="22"/>
    </location>
</feature>